<protein>
    <recommendedName>
        <fullName evidence="3">DUF695 domain-containing protein</fullName>
    </recommendedName>
</protein>
<accession>A0ABV9NR91</accession>
<evidence type="ECO:0000313" key="1">
    <source>
        <dbReference type="EMBL" id="MFC4729635.1"/>
    </source>
</evidence>
<name>A0ABV9NR91_9GAMM</name>
<reference evidence="2" key="1">
    <citation type="journal article" date="2019" name="Int. J. Syst. Evol. Microbiol.">
        <title>The Global Catalogue of Microorganisms (GCM) 10K type strain sequencing project: providing services to taxonomists for standard genome sequencing and annotation.</title>
        <authorList>
            <consortium name="The Broad Institute Genomics Platform"/>
            <consortium name="The Broad Institute Genome Sequencing Center for Infectious Disease"/>
            <person name="Wu L."/>
            <person name="Ma J."/>
        </authorList>
    </citation>
    <scope>NUCLEOTIDE SEQUENCE [LARGE SCALE GENOMIC DNA]</scope>
    <source>
        <strain evidence="2">CGMCC 1.13574</strain>
    </source>
</reference>
<comment type="caution">
    <text evidence="1">The sequence shown here is derived from an EMBL/GenBank/DDBJ whole genome shotgun (WGS) entry which is preliminary data.</text>
</comment>
<evidence type="ECO:0008006" key="3">
    <source>
        <dbReference type="Google" id="ProtNLM"/>
    </source>
</evidence>
<keyword evidence="2" id="KW-1185">Reference proteome</keyword>
<evidence type="ECO:0000313" key="2">
    <source>
        <dbReference type="Proteomes" id="UP001595892"/>
    </source>
</evidence>
<sequence>MNVTFAQTTPQPIRPGDAEFDTLVGIAKAPAEQDLDQVIQIEVETLDRLGPWVFLLGKMRGIDGGPLTLENTPYAEAAAEGGISDAYVALLRKDADTWTVVDHAVGPTDVIWLDWPQEHAAPRALFGF</sequence>
<dbReference type="EMBL" id="JBHSGG010000048">
    <property type="protein sequence ID" value="MFC4729635.1"/>
    <property type="molecule type" value="Genomic_DNA"/>
</dbReference>
<proteinExistence type="predicted"/>
<organism evidence="1 2">
    <name type="scientific">Coralloluteibacterium thermophilum</name>
    <dbReference type="NCBI Taxonomy" id="2707049"/>
    <lineage>
        <taxon>Bacteria</taxon>
        <taxon>Pseudomonadati</taxon>
        <taxon>Pseudomonadota</taxon>
        <taxon>Gammaproteobacteria</taxon>
        <taxon>Lysobacterales</taxon>
        <taxon>Lysobacteraceae</taxon>
        <taxon>Coralloluteibacterium</taxon>
    </lineage>
</organism>
<dbReference type="RefSeq" id="WP_377005680.1">
    <property type="nucleotide sequence ID" value="NZ_JBHSGG010000048.1"/>
</dbReference>
<gene>
    <name evidence="1" type="ORF">ACFO3Q_15805</name>
</gene>
<dbReference type="Proteomes" id="UP001595892">
    <property type="component" value="Unassembled WGS sequence"/>
</dbReference>